<evidence type="ECO:0000313" key="1">
    <source>
        <dbReference type="EMBL" id="RCS41286.1"/>
    </source>
</evidence>
<organism evidence="1 2">
    <name type="scientific">Bremerella cremea</name>
    <dbReference type="NCBI Taxonomy" id="1031537"/>
    <lineage>
        <taxon>Bacteria</taxon>
        <taxon>Pseudomonadati</taxon>
        <taxon>Planctomycetota</taxon>
        <taxon>Planctomycetia</taxon>
        <taxon>Pirellulales</taxon>
        <taxon>Pirellulaceae</taxon>
        <taxon>Bremerella</taxon>
    </lineage>
</organism>
<dbReference type="OrthoDB" id="276990at2"/>
<proteinExistence type="predicted"/>
<accession>A0A368KKI4</accession>
<evidence type="ECO:0000313" key="2">
    <source>
        <dbReference type="Proteomes" id="UP000253562"/>
    </source>
</evidence>
<name>A0A368KKI4_9BACT</name>
<comment type="caution">
    <text evidence="1">The sequence shown here is derived from an EMBL/GenBank/DDBJ whole genome shotgun (WGS) entry which is preliminary data.</text>
</comment>
<dbReference type="AlphaFoldDB" id="A0A368KKI4"/>
<gene>
    <name evidence="1" type="ORF">DTL42_22225</name>
</gene>
<dbReference type="Proteomes" id="UP000253562">
    <property type="component" value="Unassembled WGS sequence"/>
</dbReference>
<reference evidence="1 2" key="1">
    <citation type="submission" date="2018-07" db="EMBL/GenBank/DDBJ databases">
        <title>Comparative genomes isolates from brazilian mangrove.</title>
        <authorList>
            <person name="De Araujo J.E."/>
            <person name="Taketani R.G."/>
            <person name="Silva M.C.P."/>
            <person name="Lourenco M.V."/>
            <person name="Oliveira V.M."/>
            <person name="Andreote F.D."/>
        </authorList>
    </citation>
    <scope>NUCLEOTIDE SEQUENCE [LARGE SCALE GENOMIC DNA]</scope>
    <source>
        <strain evidence="1 2">HEX PRIS-MGV</strain>
    </source>
</reference>
<protein>
    <submittedName>
        <fullName evidence="1">Uncharacterized protein</fullName>
    </submittedName>
</protein>
<dbReference type="EMBL" id="QPEX01000045">
    <property type="protein sequence ID" value="RCS41286.1"/>
    <property type="molecule type" value="Genomic_DNA"/>
</dbReference>
<sequence length="222" mass="25028">MNDRPQNSPPPPASPPPKPTWSVGFRRLVSVLLLIHLTALFVGPCASPPPSSIWARQAEAVLEPYLNATFLKDHGYRFFAPNPGPSHLIRYELLDEDDQEIGEGTFPNLQEHWPRLLYHRHFMISESLFNMANISDQPPPKEAPPAVHADYQSAVNLRNAYLDSISRHLARLHPEAAKIRIVMMQHAIPLPEDVAKGRPLSDPSLYEEVVLGVYTVQPEDRE</sequence>
<dbReference type="RefSeq" id="WP_114372332.1">
    <property type="nucleotide sequence ID" value="NZ_QPEX01000045.1"/>
</dbReference>